<reference evidence="4" key="1">
    <citation type="journal article" date="2020" name="mSystems">
        <title>Genome- and Community-Level Interaction Insights into Carbon Utilization and Element Cycling Functions of Hydrothermarchaeota in Hydrothermal Sediment.</title>
        <authorList>
            <person name="Zhou Z."/>
            <person name="Liu Y."/>
            <person name="Xu W."/>
            <person name="Pan J."/>
            <person name="Luo Z.H."/>
            <person name="Li M."/>
        </authorList>
    </citation>
    <scope>NUCLEOTIDE SEQUENCE [LARGE SCALE GENOMIC DNA]</scope>
    <source>
        <strain evidence="4">SpSt-339</strain>
    </source>
</reference>
<dbReference type="InterPro" id="IPR028994">
    <property type="entry name" value="Integrin_alpha_N"/>
</dbReference>
<dbReference type="PANTHER" id="PTHR16026">
    <property type="entry name" value="CARTILAGE ACIDIC PROTEIN 1"/>
    <property type="match status" value="1"/>
</dbReference>
<sequence>MRLDCVPKLCGAALLCLVGGVTLSGCSNSAATGERVSETAGETPSRPAGPSTQLSAGLPAPRRQAERVPSPGAKEETEGAASVGLRFVDVHEEAGLNFVLDNGHSRARLMVESTVGGAGWLDYDGDGWWDLFLPQGGNPFTEGVERRTSNDELFRNLDGVRFARVTEQAGIRDADFGHGVSVGDFDDDGFDDVYVCNVGPDRLYHNCGDGTFQEISAAAGIDNPVWSSSAAWGDLDADGDLDLYVCNYLDYDPWHPIACLSQDGQPGICHPEEVDAVLNKCYLNQGDGTFRNIADERGLNGPDGKSLGVVIADLNGDRRPDVYVANDTTANHLFVNLGDGRYEERAIALGCAISGQGHYQASMGIGFGDYDENGYPDLYCTHFTKDSNTLYANYGPAGFEDTTRKTDLHLPTLNYLAFGTVMADFDYNGRQDLFVANGHIDDWRKRSGDLWYMPPQLFTFNGMKWTECGKSAGGYFEKEWLGRAVASADYDDDGDLDLLVAHQNAAAGLLRNDSARGRFLKLRFLGTESNRRGVGVQVTVTQGRRRLVQQLAGGTSYCAAHQPILCFGLGTSAEPCRITVEWPQGRRQELVDVAVDQSLVLRESDAQEP</sequence>
<evidence type="ECO:0000256" key="1">
    <source>
        <dbReference type="ARBA" id="ARBA00022729"/>
    </source>
</evidence>
<keyword evidence="1" id="KW-0732">Signal</keyword>
<feature type="domain" description="ASPIC/UnbV" evidence="3">
    <location>
        <begin position="533"/>
        <end position="599"/>
    </location>
</feature>
<dbReference type="PANTHER" id="PTHR16026:SF0">
    <property type="entry name" value="CARTILAGE ACIDIC PROTEIN 1"/>
    <property type="match status" value="1"/>
</dbReference>
<proteinExistence type="predicted"/>
<feature type="region of interest" description="Disordered" evidence="2">
    <location>
        <begin position="35"/>
        <end position="80"/>
    </location>
</feature>
<protein>
    <submittedName>
        <fullName evidence="4">CRTAC1 family protein</fullName>
    </submittedName>
</protein>
<name>A0A7C2P3W5_9PLAN</name>
<evidence type="ECO:0000313" key="4">
    <source>
        <dbReference type="EMBL" id="HEN14135.1"/>
    </source>
</evidence>
<dbReference type="AlphaFoldDB" id="A0A7C2P3W5"/>
<evidence type="ECO:0000256" key="2">
    <source>
        <dbReference type="SAM" id="MobiDB-lite"/>
    </source>
</evidence>
<dbReference type="Pfam" id="PF13517">
    <property type="entry name" value="FG-GAP_3"/>
    <property type="match status" value="2"/>
</dbReference>
<dbReference type="EMBL" id="DSOK01000049">
    <property type="protein sequence ID" value="HEN14135.1"/>
    <property type="molecule type" value="Genomic_DNA"/>
</dbReference>
<dbReference type="InterPro" id="IPR011519">
    <property type="entry name" value="UnbV_ASPIC"/>
</dbReference>
<evidence type="ECO:0000259" key="3">
    <source>
        <dbReference type="Pfam" id="PF07593"/>
    </source>
</evidence>
<dbReference type="InterPro" id="IPR013517">
    <property type="entry name" value="FG-GAP"/>
</dbReference>
<dbReference type="Gene3D" id="2.130.10.130">
    <property type="entry name" value="Integrin alpha, N-terminal"/>
    <property type="match status" value="2"/>
</dbReference>
<organism evidence="4">
    <name type="scientific">Schlesneria paludicola</name>
    <dbReference type="NCBI Taxonomy" id="360056"/>
    <lineage>
        <taxon>Bacteria</taxon>
        <taxon>Pseudomonadati</taxon>
        <taxon>Planctomycetota</taxon>
        <taxon>Planctomycetia</taxon>
        <taxon>Planctomycetales</taxon>
        <taxon>Planctomycetaceae</taxon>
        <taxon>Schlesneria</taxon>
    </lineage>
</organism>
<comment type="caution">
    <text evidence="4">The sequence shown here is derived from an EMBL/GenBank/DDBJ whole genome shotgun (WGS) entry which is preliminary data.</text>
</comment>
<dbReference type="PROSITE" id="PS51257">
    <property type="entry name" value="PROKAR_LIPOPROTEIN"/>
    <property type="match status" value="1"/>
</dbReference>
<dbReference type="InterPro" id="IPR027039">
    <property type="entry name" value="Crtac1"/>
</dbReference>
<gene>
    <name evidence="4" type="ORF">ENQ76_01530</name>
</gene>
<dbReference type="SUPFAM" id="SSF69318">
    <property type="entry name" value="Integrin alpha N-terminal domain"/>
    <property type="match status" value="1"/>
</dbReference>
<dbReference type="Pfam" id="PF07593">
    <property type="entry name" value="UnbV_ASPIC"/>
    <property type="match status" value="1"/>
</dbReference>
<accession>A0A7C2P3W5</accession>